<keyword evidence="4 8" id="KW-0479">Metal-binding</keyword>
<dbReference type="InterPro" id="IPR016192">
    <property type="entry name" value="APOBEC/CMP_deaminase_Zn-bd"/>
</dbReference>
<dbReference type="HAMAP" id="MF_00972">
    <property type="entry name" value="tRNA_aden_deaminase"/>
    <property type="match status" value="1"/>
</dbReference>
<feature type="binding site" evidence="8">
    <location>
        <position position="95"/>
    </location>
    <ligand>
        <name>Zn(2+)</name>
        <dbReference type="ChEBI" id="CHEBI:29105"/>
        <note>catalytic</note>
    </ligand>
</feature>
<reference evidence="10 11" key="1">
    <citation type="submission" date="2019-11" db="EMBL/GenBank/DDBJ databases">
        <authorList>
            <person name="Criscuolo A."/>
        </authorList>
    </citation>
    <scope>NUCLEOTIDE SEQUENCE [LARGE SCALE GENOMIC DNA]</scope>
    <source>
        <strain evidence="10">CIP111667</strain>
    </source>
</reference>
<dbReference type="InterPro" id="IPR002125">
    <property type="entry name" value="CMP_dCMP_dom"/>
</dbReference>
<evidence type="ECO:0000256" key="2">
    <source>
        <dbReference type="ARBA" id="ARBA00011738"/>
    </source>
</evidence>
<gene>
    <name evidence="10" type="primary">tadA_1</name>
    <name evidence="8" type="synonym">tadA</name>
    <name evidence="10" type="ORF">HALOF300_02516</name>
</gene>
<proteinExistence type="inferred from homology"/>
<dbReference type="InterPro" id="IPR028883">
    <property type="entry name" value="tRNA_aden_deaminase"/>
</dbReference>
<dbReference type="NCBIfam" id="NF008113">
    <property type="entry name" value="PRK10860.1"/>
    <property type="match status" value="1"/>
</dbReference>
<dbReference type="SUPFAM" id="SSF53927">
    <property type="entry name" value="Cytidine deaminase-like"/>
    <property type="match status" value="1"/>
</dbReference>
<evidence type="ECO:0000256" key="3">
    <source>
        <dbReference type="ARBA" id="ARBA00022694"/>
    </source>
</evidence>
<comment type="caution">
    <text evidence="10">The sequence shown here is derived from an EMBL/GenBank/DDBJ whole genome shotgun (WGS) entry which is preliminary data.</text>
</comment>
<comment type="cofactor">
    <cofactor evidence="8">
        <name>Zn(2+)</name>
        <dbReference type="ChEBI" id="CHEBI:29105"/>
    </cofactor>
    <text evidence="8">Binds 1 zinc ion per subunit.</text>
</comment>
<name>A0A7M4DK54_9MICO</name>
<keyword evidence="5 8" id="KW-0378">Hydrolase</keyword>
<comment type="function">
    <text evidence="8">Catalyzes the deamination of adenosine to inosine at the wobble position 34 of tRNA(Arg2).</text>
</comment>
<dbReference type="GO" id="GO:0002100">
    <property type="term" value="P:tRNA wobble adenosine to inosine editing"/>
    <property type="evidence" value="ECO:0007669"/>
    <property type="project" value="UniProtKB-UniRule"/>
</dbReference>
<evidence type="ECO:0000313" key="10">
    <source>
        <dbReference type="EMBL" id="VZO37445.1"/>
    </source>
</evidence>
<comment type="subunit">
    <text evidence="2 8">Homodimer.</text>
</comment>
<dbReference type="GO" id="GO:0008270">
    <property type="term" value="F:zinc ion binding"/>
    <property type="evidence" value="ECO:0007669"/>
    <property type="project" value="UniProtKB-UniRule"/>
</dbReference>
<keyword evidence="3 8" id="KW-0819">tRNA processing</keyword>
<evidence type="ECO:0000256" key="8">
    <source>
        <dbReference type="HAMAP-Rule" id="MF_00972"/>
    </source>
</evidence>
<evidence type="ECO:0000313" key="11">
    <source>
        <dbReference type="Proteomes" id="UP000419743"/>
    </source>
</evidence>
<accession>A0A7M4DK54</accession>
<evidence type="ECO:0000256" key="1">
    <source>
        <dbReference type="ARBA" id="ARBA00010669"/>
    </source>
</evidence>
<dbReference type="EMBL" id="CACRYJ010000034">
    <property type="protein sequence ID" value="VZO37445.1"/>
    <property type="molecule type" value="Genomic_DNA"/>
</dbReference>
<evidence type="ECO:0000256" key="6">
    <source>
        <dbReference type="ARBA" id="ARBA00022833"/>
    </source>
</evidence>
<protein>
    <recommendedName>
        <fullName evidence="8">tRNA-specific adenosine deaminase</fullName>
        <ecNumber evidence="8">3.5.4.33</ecNumber>
    </recommendedName>
</protein>
<evidence type="ECO:0000256" key="4">
    <source>
        <dbReference type="ARBA" id="ARBA00022723"/>
    </source>
</evidence>
<evidence type="ECO:0000256" key="5">
    <source>
        <dbReference type="ARBA" id="ARBA00022801"/>
    </source>
</evidence>
<dbReference type="EC" id="3.5.4.33" evidence="8"/>
<feature type="binding site" evidence="8">
    <location>
        <position position="65"/>
    </location>
    <ligand>
        <name>Zn(2+)</name>
        <dbReference type="ChEBI" id="CHEBI:29105"/>
        <note>catalytic</note>
    </ligand>
</feature>
<evidence type="ECO:0000259" key="9">
    <source>
        <dbReference type="PROSITE" id="PS51747"/>
    </source>
</evidence>
<dbReference type="Proteomes" id="UP000419743">
    <property type="component" value="Unassembled WGS sequence"/>
</dbReference>
<comment type="similarity">
    <text evidence="1">Belongs to the cytidine and deoxycytidylate deaminase family. ADAT2 subfamily.</text>
</comment>
<dbReference type="PANTHER" id="PTHR11079">
    <property type="entry name" value="CYTOSINE DEAMINASE FAMILY MEMBER"/>
    <property type="match status" value="1"/>
</dbReference>
<feature type="binding site" evidence="8">
    <location>
        <position position="98"/>
    </location>
    <ligand>
        <name>Zn(2+)</name>
        <dbReference type="ChEBI" id="CHEBI:29105"/>
        <note>catalytic</note>
    </ligand>
</feature>
<dbReference type="InterPro" id="IPR016193">
    <property type="entry name" value="Cytidine_deaminase-like"/>
</dbReference>
<evidence type="ECO:0000256" key="7">
    <source>
        <dbReference type="ARBA" id="ARBA00048045"/>
    </source>
</evidence>
<sequence length="172" mass="17961">MNSPQPASGAAETSEHALMGLALDEARRAAAAGDVPVGAVLVSGSGEVLAVAHNRREVDGDPTAHAEILALRAAGVGRARWRLDDCTLVVTLEPCTMCAGAIVLARVARVVLGAWDEKAGACGSTRDVVRDSRLNHRAEVTGGVRAEECAALLTEFFAARRDRGDEAPRPSR</sequence>
<keyword evidence="6 8" id="KW-0862">Zinc</keyword>
<dbReference type="PROSITE" id="PS51747">
    <property type="entry name" value="CYT_DCMP_DEAMINASES_2"/>
    <property type="match status" value="1"/>
</dbReference>
<dbReference type="PANTHER" id="PTHR11079:SF202">
    <property type="entry name" value="TRNA-SPECIFIC ADENOSINE DEAMINASE"/>
    <property type="match status" value="1"/>
</dbReference>
<dbReference type="RefSeq" id="WP_156741264.1">
    <property type="nucleotide sequence ID" value="NZ_CACRYJ010000034.1"/>
</dbReference>
<feature type="domain" description="CMP/dCMP-type deaminase" evidence="9">
    <location>
        <begin position="13"/>
        <end position="141"/>
    </location>
</feature>
<dbReference type="AlphaFoldDB" id="A0A7M4DK54"/>
<dbReference type="GO" id="GO:0052717">
    <property type="term" value="F:tRNA-specific adenosine-34 deaminase activity"/>
    <property type="evidence" value="ECO:0007669"/>
    <property type="project" value="UniProtKB-UniRule"/>
</dbReference>
<organism evidence="10 11">
    <name type="scientific">Occultella aeris</name>
    <dbReference type="NCBI Taxonomy" id="2761496"/>
    <lineage>
        <taxon>Bacteria</taxon>
        <taxon>Bacillati</taxon>
        <taxon>Actinomycetota</taxon>
        <taxon>Actinomycetes</taxon>
        <taxon>Micrococcales</taxon>
        <taxon>Ruaniaceae</taxon>
        <taxon>Occultella</taxon>
    </lineage>
</organism>
<feature type="active site" description="Proton donor" evidence="8">
    <location>
        <position position="67"/>
    </location>
</feature>
<comment type="catalytic activity">
    <reaction evidence="7 8">
        <text>adenosine(34) in tRNA + H2O + H(+) = inosine(34) in tRNA + NH4(+)</text>
        <dbReference type="Rhea" id="RHEA:43168"/>
        <dbReference type="Rhea" id="RHEA-COMP:10373"/>
        <dbReference type="Rhea" id="RHEA-COMP:10374"/>
        <dbReference type="ChEBI" id="CHEBI:15377"/>
        <dbReference type="ChEBI" id="CHEBI:15378"/>
        <dbReference type="ChEBI" id="CHEBI:28938"/>
        <dbReference type="ChEBI" id="CHEBI:74411"/>
        <dbReference type="ChEBI" id="CHEBI:82852"/>
        <dbReference type="EC" id="3.5.4.33"/>
    </reaction>
</comment>
<dbReference type="PROSITE" id="PS00903">
    <property type="entry name" value="CYT_DCMP_DEAMINASES_1"/>
    <property type="match status" value="1"/>
</dbReference>
<keyword evidence="11" id="KW-1185">Reference proteome</keyword>
<dbReference type="FunFam" id="3.40.140.10:FF:000005">
    <property type="entry name" value="tRNA-specific adenosine deaminase"/>
    <property type="match status" value="1"/>
</dbReference>
<dbReference type="Gene3D" id="3.40.140.10">
    <property type="entry name" value="Cytidine Deaminase, domain 2"/>
    <property type="match status" value="1"/>
</dbReference>
<dbReference type="CDD" id="cd01285">
    <property type="entry name" value="nucleoside_deaminase"/>
    <property type="match status" value="1"/>
</dbReference>
<dbReference type="Pfam" id="PF00383">
    <property type="entry name" value="dCMP_cyt_deam_1"/>
    <property type="match status" value="1"/>
</dbReference>